<sequence>MHPTLRKTLLITIALLLGIITGMVNALLTHFGGGHVTDTIRDGGIGFTGTTAFVLVVMAYIGVL</sequence>
<keyword evidence="3" id="KW-1185">Reference proteome</keyword>
<keyword evidence="1" id="KW-0472">Membrane</keyword>
<evidence type="ECO:0000313" key="2">
    <source>
        <dbReference type="EMBL" id="BDU03161.1"/>
    </source>
</evidence>
<dbReference type="EMBL" id="AP026978">
    <property type="protein sequence ID" value="BDU03161.1"/>
    <property type="molecule type" value="Genomic_DNA"/>
</dbReference>
<evidence type="ECO:0000313" key="3">
    <source>
        <dbReference type="Proteomes" id="UP001317870"/>
    </source>
</evidence>
<reference evidence="2 3" key="1">
    <citation type="submission" date="2022-11" db="EMBL/GenBank/DDBJ databases">
        <title>Genome Sequencing of Nocardia sp. ON39_IFM12276 and assembly.</title>
        <authorList>
            <person name="Shimojima M."/>
            <person name="Toyokawa M."/>
            <person name="Uesaka K."/>
        </authorList>
    </citation>
    <scope>NUCLEOTIDE SEQUENCE [LARGE SCALE GENOMIC DNA]</scope>
    <source>
        <strain evidence="2 3">IFM 12276</strain>
    </source>
</reference>
<dbReference type="RefSeq" id="WP_281876326.1">
    <property type="nucleotide sequence ID" value="NZ_AP026978.1"/>
</dbReference>
<feature type="transmembrane region" description="Helical" evidence="1">
    <location>
        <begin position="9"/>
        <end position="31"/>
    </location>
</feature>
<protein>
    <submittedName>
        <fullName evidence="2">Uncharacterized protein</fullName>
    </submittedName>
</protein>
<organism evidence="2 3">
    <name type="scientific">Nocardia sputorum</name>
    <dbReference type="NCBI Taxonomy" id="2984338"/>
    <lineage>
        <taxon>Bacteria</taxon>
        <taxon>Bacillati</taxon>
        <taxon>Actinomycetota</taxon>
        <taxon>Actinomycetes</taxon>
        <taxon>Mycobacteriales</taxon>
        <taxon>Nocardiaceae</taxon>
        <taxon>Nocardia</taxon>
    </lineage>
</organism>
<accession>A0ABM8D6Y9</accession>
<dbReference type="Proteomes" id="UP001317870">
    <property type="component" value="Chromosome"/>
</dbReference>
<name>A0ABM8D6Y9_9NOCA</name>
<feature type="transmembrane region" description="Helical" evidence="1">
    <location>
        <begin position="43"/>
        <end position="63"/>
    </location>
</feature>
<proteinExistence type="predicted"/>
<evidence type="ECO:0000256" key="1">
    <source>
        <dbReference type="SAM" id="Phobius"/>
    </source>
</evidence>
<keyword evidence="1" id="KW-0812">Transmembrane</keyword>
<keyword evidence="1" id="KW-1133">Transmembrane helix</keyword>
<gene>
    <name evidence="2" type="ORF">IFM12276_61890</name>
</gene>